<dbReference type="EMBL" id="MU004186">
    <property type="protein sequence ID" value="KAF2498112.1"/>
    <property type="molecule type" value="Genomic_DNA"/>
</dbReference>
<dbReference type="PANTHER" id="PTHR46310:SF7">
    <property type="entry name" value="AMIDASE 1"/>
    <property type="match status" value="1"/>
</dbReference>
<dbReference type="InterPro" id="IPR023631">
    <property type="entry name" value="Amidase_dom"/>
</dbReference>
<protein>
    <submittedName>
        <fullName evidence="4">Amidase signature enzyme</fullName>
    </submittedName>
</protein>
<feature type="domain" description="Scytalone dehydratase-like protein Arp1 N-terminal" evidence="3">
    <location>
        <begin position="67"/>
        <end position="179"/>
    </location>
</feature>
<dbReference type="Proteomes" id="UP000799750">
    <property type="component" value="Unassembled WGS sequence"/>
</dbReference>
<proteinExistence type="predicted"/>
<dbReference type="AlphaFoldDB" id="A0A6A6R161"/>
<dbReference type="PANTHER" id="PTHR46310">
    <property type="entry name" value="AMIDASE 1"/>
    <property type="match status" value="1"/>
</dbReference>
<keyword evidence="5" id="KW-1185">Reference proteome</keyword>
<dbReference type="SUPFAM" id="SSF75304">
    <property type="entry name" value="Amidase signature (AS) enzymes"/>
    <property type="match status" value="1"/>
</dbReference>
<evidence type="ECO:0000256" key="1">
    <source>
        <dbReference type="SAM" id="SignalP"/>
    </source>
</evidence>
<dbReference type="Pfam" id="PF01425">
    <property type="entry name" value="Amidase"/>
    <property type="match status" value="1"/>
</dbReference>
<evidence type="ECO:0000259" key="3">
    <source>
        <dbReference type="Pfam" id="PF26053"/>
    </source>
</evidence>
<name>A0A6A6R161_9PEZI</name>
<evidence type="ECO:0000313" key="4">
    <source>
        <dbReference type="EMBL" id="KAF2498112.1"/>
    </source>
</evidence>
<dbReference type="OrthoDB" id="5423360at2759"/>
<dbReference type="Pfam" id="PF26053">
    <property type="entry name" value="DUF8016"/>
    <property type="match status" value="1"/>
</dbReference>
<reference evidence="4" key="1">
    <citation type="journal article" date="2020" name="Stud. Mycol.">
        <title>101 Dothideomycetes genomes: a test case for predicting lifestyles and emergence of pathogens.</title>
        <authorList>
            <person name="Haridas S."/>
            <person name="Albert R."/>
            <person name="Binder M."/>
            <person name="Bloem J."/>
            <person name="Labutti K."/>
            <person name="Salamov A."/>
            <person name="Andreopoulos B."/>
            <person name="Baker S."/>
            <person name="Barry K."/>
            <person name="Bills G."/>
            <person name="Bluhm B."/>
            <person name="Cannon C."/>
            <person name="Castanera R."/>
            <person name="Culley D."/>
            <person name="Daum C."/>
            <person name="Ezra D."/>
            <person name="Gonzalez J."/>
            <person name="Henrissat B."/>
            <person name="Kuo A."/>
            <person name="Liang C."/>
            <person name="Lipzen A."/>
            <person name="Lutzoni F."/>
            <person name="Magnuson J."/>
            <person name="Mondo S."/>
            <person name="Nolan M."/>
            <person name="Ohm R."/>
            <person name="Pangilinan J."/>
            <person name="Park H.-J."/>
            <person name="Ramirez L."/>
            <person name="Alfaro M."/>
            <person name="Sun H."/>
            <person name="Tritt A."/>
            <person name="Yoshinaga Y."/>
            <person name="Zwiers L.-H."/>
            <person name="Turgeon B."/>
            <person name="Goodwin S."/>
            <person name="Spatafora J."/>
            <person name="Crous P."/>
            <person name="Grigoriev I."/>
        </authorList>
    </citation>
    <scope>NUCLEOTIDE SEQUENCE</scope>
    <source>
        <strain evidence="4">CBS 269.34</strain>
    </source>
</reference>
<gene>
    <name evidence="4" type="ORF">BU16DRAFT_537679</name>
</gene>
<feature type="domain" description="Amidase" evidence="2">
    <location>
        <begin position="231"/>
        <end position="349"/>
    </location>
</feature>
<organism evidence="4 5">
    <name type="scientific">Lophium mytilinum</name>
    <dbReference type="NCBI Taxonomy" id="390894"/>
    <lineage>
        <taxon>Eukaryota</taxon>
        <taxon>Fungi</taxon>
        <taxon>Dikarya</taxon>
        <taxon>Ascomycota</taxon>
        <taxon>Pezizomycotina</taxon>
        <taxon>Dothideomycetes</taxon>
        <taxon>Pleosporomycetidae</taxon>
        <taxon>Mytilinidiales</taxon>
        <taxon>Mytilinidiaceae</taxon>
        <taxon>Lophium</taxon>
    </lineage>
</organism>
<evidence type="ECO:0000313" key="5">
    <source>
        <dbReference type="Proteomes" id="UP000799750"/>
    </source>
</evidence>
<dbReference type="InterPro" id="IPR036928">
    <property type="entry name" value="AS_sf"/>
</dbReference>
<feature type="signal peptide" evidence="1">
    <location>
        <begin position="1"/>
        <end position="19"/>
    </location>
</feature>
<sequence length="639" mass="70396">MTSARLVVLFALLWAFGIASPFKVLLTNYDGSIVYSLGKPTNPYYVPSPGKSTAVGSYSIGKNGVNWELDFVPFTVVVLNATIITGKVIEDTIEEYKKDDVYVADFLVGLQIISLIKGAELDESAITYLKSLSLPYLLIDDRVKCSSAIGKSVKNTGIVPPGPYVGKIESGMLSLFPTYATFYDQYDAFMTGATPNDDGSYAYARIWHPEQYEIMIPYPSKLYTSLLGLAQYPLAGRRFAINDIIDLDGIITGGGSREYARLYNNPKNETAPAMAKLIALGAVPLGKTKSATFAWGAWPDQTDDIPYSWNPRADGYLGLSASSYGSAAAIAAYPELDCTIGTDTEGVLRTTWRAVEVEGIITSAITLDSVGFLTRDPVLAQTIANVWEGEAKPALAPGPFAYPKKIIYPTEWFPVNSSAAQSLIDSWIANVTTVLGMTIEYQNTSQIFQEVVGYNGTMGEWTTNVSSLNIYDKWVTMGRQFVEDYGKEFGGRYPELDVSVRTPWAESPTYTKEYYDENTERAWEFTDFINNHVIPGNNDTCSDGLWIYQIADTGGGVPEYRDRTLDYFPDFAEAMRGASIAPFAPTTDITVPIGQIPYMSAISHVEEQLAITLNFVAHRGCDLALMEFLQSMCGRWLLR</sequence>
<dbReference type="Gene3D" id="3.90.1300.10">
    <property type="entry name" value="Amidase signature (AS) domain"/>
    <property type="match status" value="1"/>
</dbReference>
<dbReference type="InterPro" id="IPR058329">
    <property type="entry name" value="Arp1_N"/>
</dbReference>
<keyword evidence="1" id="KW-0732">Signal</keyword>
<feature type="chain" id="PRO_5025426090" evidence="1">
    <location>
        <begin position="20"/>
        <end position="639"/>
    </location>
</feature>
<evidence type="ECO:0000259" key="2">
    <source>
        <dbReference type="Pfam" id="PF01425"/>
    </source>
</evidence>
<accession>A0A6A6R161</accession>